<evidence type="ECO:0000313" key="2">
    <source>
        <dbReference type="EMBL" id="GGB45706.1"/>
    </source>
</evidence>
<accession>A0A916TKJ6</accession>
<gene>
    <name evidence="2" type="ORF">GCM10011492_41040</name>
</gene>
<evidence type="ECO:0000313" key="3">
    <source>
        <dbReference type="Proteomes" id="UP000636793"/>
    </source>
</evidence>
<evidence type="ECO:0000256" key="1">
    <source>
        <dbReference type="SAM" id="MobiDB-lite"/>
    </source>
</evidence>
<dbReference type="Proteomes" id="UP000636793">
    <property type="component" value="Unassembled WGS sequence"/>
</dbReference>
<protein>
    <submittedName>
        <fullName evidence="2">Uncharacterized protein</fullName>
    </submittedName>
</protein>
<feature type="region of interest" description="Disordered" evidence="1">
    <location>
        <begin position="1"/>
        <end position="31"/>
    </location>
</feature>
<dbReference type="AlphaFoldDB" id="A0A916TKJ6"/>
<sequence>MNPTPRSSPPLHSSDSSRGPRTSAHTDETGIPEESLEALVQLVDTGPVPLGGYTLAEIYAVGGIAHLLEQEPDPALVAEAVRSLVARNLITTEAGSDELEIRGDLGIATALQHRASTVIDTRVTGSEPDHPWRFILMPQPDGVTLEVLIDALGIHFYSLRKTDDTYDRLWERLPSGDRGPDDADAESVLSASAYTALVSVSRWNDAGDRDTHDMVLAQEGERCHAFVRSADDPTTLVPAGMAEDEWRDAIKRLATVS</sequence>
<dbReference type="RefSeq" id="WP_188838931.1">
    <property type="nucleotide sequence ID" value="NZ_BMHI01000007.1"/>
</dbReference>
<name>A0A916TKJ6_9MICO</name>
<organism evidence="2 3">
    <name type="scientific">Flexivirga endophytica</name>
    <dbReference type="NCBI Taxonomy" id="1849103"/>
    <lineage>
        <taxon>Bacteria</taxon>
        <taxon>Bacillati</taxon>
        <taxon>Actinomycetota</taxon>
        <taxon>Actinomycetes</taxon>
        <taxon>Micrococcales</taxon>
        <taxon>Dermacoccaceae</taxon>
        <taxon>Flexivirga</taxon>
    </lineage>
</organism>
<dbReference type="EMBL" id="BMHI01000007">
    <property type="protein sequence ID" value="GGB45706.1"/>
    <property type="molecule type" value="Genomic_DNA"/>
</dbReference>
<reference evidence="2" key="2">
    <citation type="submission" date="2020-09" db="EMBL/GenBank/DDBJ databases">
        <authorList>
            <person name="Sun Q."/>
            <person name="Zhou Y."/>
        </authorList>
    </citation>
    <scope>NUCLEOTIDE SEQUENCE</scope>
    <source>
        <strain evidence="2">CGMCC 1.15085</strain>
    </source>
</reference>
<reference evidence="2" key="1">
    <citation type="journal article" date="2014" name="Int. J. Syst. Evol. Microbiol.">
        <title>Complete genome sequence of Corynebacterium casei LMG S-19264T (=DSM 44701T), isolated from a smear-ripened cheese.</title>
        <authorList>
            <consortium name="US DOE Joint Genome Institute (JGI-PGF)"/>
            <person name="Walter F."/>
            <person name="Albersmeier A."/>
            <person name="Kalinowski J."/>
            <person name="Ruckert C."/>
        </authorList>
    </citation>
    <scope>NUCLEOTIDE SEQUENCE</scope>
    <source>
        <strain evidence="2">CGMCC 1.15085</strain>
    </source>
</reference>
<keyword evidence="3" id="KW-1185">Reference proteome</keyword>
<comment type="caution">
    <text evidence="2">The sequence shown here is derived from an EMBL/GenBank/DDBJ whole genome shotgun (WGS) entry which is preliminary data.</text>
</comment>
<proteinExistence type="predicted"/>